<dbReference type="SUPFAM" id="SSF49785">
    <property type="entry name" value="Galactose-binding domain-like"/>
    <property type="match status" value="1"/>
</dbReference>
<name>A0ABW6XY21_9ACTN</name>
<feature type="domain" description="Glycosyl hydrolase family 98 putative carbohydrate-binding module" evidence="2">
    <location>
        <begin position="184"/>
        <end position="331"/>
    </location>
</feature>
<feature type="region of interest" description="Disordered" evidence="1">
    <location>
        <begin position="41"/>
        <end position="69"/>
    </location>
</feature>
<dbReference type="Pfam" id="PF10633">
    <property type="entry name" value="NPCBM_assoc"/>
    <property type="match status" value="1"/>
</dbReference>
<dbReference type="InterPro" id="IPR018905">
    <property type="entry name" value="A-galactase_NEW3"/>
</dbReference>
<dbReference type="Gene3D" id="2.60.120.1060">
    <property type="entry name" value="NPCBM/NEW2 domain"/>
    <property type="match status" value="1"/>
</dbReference>
<organism evidence="3 4">
    <name type="scientific">Streptomyces flavochromogenes</name>
    <dbReference type="NCBI Taxonomy" id="68199"/>
    <lineage>
        <taxon>Bacteria</taxon>
        <taxon>Bacillati</taxon>
        <taxon>Actinomycetota</taxon>
        <taxon>Actinomycetes</taxon>
        <taxon>Kitasatosporales</taxon>
        <taxon>Streptomycetaceae</taxon>
        <taxon>Streptomyces</taxon>
    </lineage>
</organism>
<dbReference type="Proteomes" id="UP001602370">
    <property type="component" value="Unassembled WGS sequence"/>
</dbReference>
<evidence type="ECO:0000259" key="2">
    <source>
        <dbReference type="SMART" id="SM00776"/>
    </source>
</evidence>
<dbReference type="InterPro" id="IPR013222">
    <property type="entry name" value="Glyco_hyd_98_carb-bd"/>
</dbReference>
<dbReference type="EMBL" id="JBIBDZ010000010">
    <property type="protein sequence ID" value="MFF5922410.1"/>
    <property type="molecule type" value="Genomic_DNA"/>
</dbReference>
<keyword evidence="4" id="KW-1185">Reference proteome</keyword>
<reference evidence="3 4" key="1">
    <citation type="submission" date="2024-10" db="EMBL/GenBank/DDBJ databases">
        <title>The Natural Products Discovery Center: Release of the First 8490 Sequenced Strains for Exploring Actinobacteria Biosynthetic Diversity.</title>
        <authorList>
            <person name="Kalkreuter E."/>
            <person name="Kautsar S.A."/>
            <person name="Yang D."/>
            <person name="Bader C.D."/>
            <person name="Teijaro C.N."/>
            <person name="Fluegel L."/>
            <person name="Davis C.M."/>
            <person name="Simpson J.R."/>
            <person name="Lauterbach L."/>
            <person name="Steele A.D."/>
            <person name="Gui C."/>
            <person name="Meng S."/>
            <person name="Li G."/>
            <person name="Viehrig K."/>
            <person name="Ye F."/>
            <person name="Su P."/>
            <person name="Kiefer A.F."/>
            <person name="Nichols A."/>
            <person name="Cepeda A.J."/>
            <person name="Yan W."/>
            <person name="Fan B."/>
            <person name="Jiang Y."/>
            <person name="Adhikari A."/>
            <person name="Zheng C.-J."/>
            <person name="Schuster L."/>
            <person name="Cowan T.M."/>
            <person name="Smanski M.J."/>
            <person name="Chevrette M.G."/>
            <person name="De Carvalho L.P.S."/>
            <person name="Shen B."/>
        </authorList>
    </citation>
    <scope>NUCLEOTIDE SEQUENCE [LARGE SCALE GENOMIC DNA]</scope>
    <source>
        <strain evidence="3 4">NPDC012605</strain>
    </source>
</reference>
<proteinExistence type="predicted"/>
<dbReference type="InterPro" id="IPR038637">
    <property type="entry name" value="NPCBM_sf"/>
</dbReference>
<evidence type="ECO:0000313" key="3">
    <source>
        <dbReference type="EMBL" id="MFF5922410.1"/>
    </source>
</evidence>
<dbReference type="RefSeq" id="WP_388309711.1">
    <property type="nucleotide sequence ID" value="NZ_JBIBDZ010000010.1"/>
</dbReference>
<comment type="caution">
    <text evidence="3">The sequence shown here is derived from an EMBL/GenBank/DDBJ whole genome shotgun (WGS) entry which is preliminary data.</text>
</comment>
<evidence type="ECO:0000313" key="4">
    <source>
        <dbReference type="Proteomes" id="UP001602370"/>
    </source>
</evidence>
<accession>A0ABW6XY21</accession>
<protein>
    <submittedName>
        <fullName evidence="3">NPCBM/NEW2 domain-containing protein</fullName>
    </submittedName>
</protein>
<dbReference type="SMART" id="SM00776">
    <property type="entry name" value="NPCBM"/>
    <property type="match status" value="1"/>
</dbReference>
<dbReference type="InterPro" id="IPR008979">
    <property type="entry name" value="Galactose-bd-like_sf"/>
</dbReference>
<dbReference type="Pfam" id="PF08305">
    <property type="entry name" value="NPCBM"/>
    <property type="match status" value="1"/>
</dbReference>
<evidence type="ECO:0000256" key="1">
    <source>
        <dbReference type="SAM" id="MobiDB-lite"/>
    </source>
</evidence>
<sequence length="335" mass="34393">MSRSHRFLAGSAATLGLGVRDDALPEDPWQVEPYDLAVDVGESSDRASRHPARVAAPVPPRRSSWQDTSPRAEFGTTLTVPSVAAPGQAFTVTAALGNGSSRPWSSAALALRAPAGWTVQAITATTAGQLVPGAAFTAGWQVTPPAGAPASTPWTLTAVGTALAPGGSVRYEDAGFVTTPPRAPTRDSYLSDLTWIHAVNGRGPVERDASDGVNAGGGTPIAFGGTTYAKGLGVHAFSDVAFHLGGAGNRFTALVGIDDRSARRSSAGATRATVYGDDRVLFTSPVLTAAGGPLPVDVDVRGVRVLRLEVADADAESSFDRTSWALARVTVLPGT</sequence>
<gene>
    <name evidence="3" type="ORF">ACFY8C_29345</name>
</gene>